<reference evidence="3" key="1">
    <citation type="journal article" date="2017" name="Nature">
        <title>The sunflower genome provides insights into oil metabolism, flowering and Asterid evolution.</title>
        <authorList>
            <person name="Badouin H."/>
            <person name="Gouzy J."/>
            <person name="Grassa C.J."/>
            <person name="Murat F."/>
            <person name="Staton S.E."/>
            <person name="Cottret L."/>
            <person name="Lelandais-Briere C."/>
            <person name="Owens G.L."/>
            <person name="Carrere S."/>
            <person name="Mayjonade B."/>
            <person name="Legrand L."/>
            <person name="Gill N."/>
            <person name="Kane N.C."/>
            <person name="Bowers J.E."/>
            <person name="Hubner S."/>
            <person name="Bellec A."/>
            <person name="Berard A."/>
            <person name="Berges H."/>
            <person name="Blanchet N."/>
            <person name="Boniface M.C."/>
            <person name="Brunel D."/>
            <person name="Catrice O."/>
            <person name="Chaidir N."/>
            <person name="Claudel C."/>
            <person name="Donnadieu C."/>
            <person name="Faraut T."/>
            <person name="Fievet G."/>
            <person name="Helmstetter N."/>
            <person name="King M."/>
            <person name="Knapp S.J."/>
            <person name="Lai Z."/>
            <person name="Le Paslier M.C."/>
            <person name="Lippi Y."/>
            <person name="Lorenzon L."/>
            <person name="Mandel J.R."/>
            <person name="Marage G."/>
            <person name="Marchand G."/>
            <person name="Marquand E."/>
            <person name="Bret-Mestries E."/>
            <person name="Morien E."/>
            <person name="Nambeesan S."/>
            <person name="Nguyen T."/>
            <person name="Pegot-Espagnet P."/>
            <person name="Pouilly N."/>
            <person name="Raftis F."/>
            <person name="Sallet E."/>
            <person name="Schiex T."/>
            <person name="Thomas J."/>
            <person name="Vandecasteele C."/>
            <person name="Vares D."/>
            <person name="Vear F."/>
            <person name="Vautrin S."/>
            <person name="Crespi M."/>
            <person name="Mangin B."/>
            <person name="Burke J.M."/>
            <person name="Salse J."/>
            <person name="Munos S."/>
            <person name="Vincourt P."/>
            <person name="Rieseberg L.H."/>
            <person name="Langlade N.B."/>
        </authorList>
    </citation>
    <scope>NUCLEOTIDE SEQUENCE</scope>
    <source>
        <tissue evidence="3">Leaves</tissue>
    </source>
</reference>
<dbReference type="EMBL" id="MNCJ02000330">
    <property type="protein sequence ID" value="KAF5764437.1"/>
    <property type="molecule type" value="Genomic_DNA"/>
</dbReference>
<evidence type="ECO:0000259" key="2">
    <source>
        <dbReference type="Pfam" id="PF13962"/>
    </source>
</evidence>
<reference evidence="3" key="2">
    <citation type="submission" date="2020-06" db="EMBL/GenBank/DDBJ databases">
        <title>Helianthus annuus Genome sequencing and assembly Release 2.</title>
        <authorList>
            <person name="Gouzy J."/>
            <person name="Langlade N."/>
            <person name="Munos S."/>
        </authorList>
    </citation>
    <scope>NUCLEOTIDE SEQUENCE</scope>
    <source>
        <tissue evidence="3">Leaves</tissue>
    </source>
</reference>
<sequence>MTEYMLQEVEQMIPPQYRRRKNGAGETPQDLFSQKHTALVTKGESWMKNYMLVATLIATIVFPAAFTLPGGYKQNTGIPFFPQ</sequence>
<accession>A0A9K3E004</accession>
<feature type="domain" description="PGG" evidence="2">
    <location>
        <begin position="46"/>
        <end position="79"/>
    </location>
</feature>
<protein>
    <submittedName>
        <fullName evidence="3">PGG domain-containing protein</fullName>
    </submittedName>
</protein>
<evidence type="ECO:0000256" key="1">
    <source>
        <dbReference type="SAM" id="Phobius"/>
    </source>
</evidence>
<name>A0A9K3E004_HELAN</name>
<keyword evidence="1" id="KW-0472">Membrane</keyword>
<feature type="transmembrane region" description="Helical" evidence="1">
    <location>
        <begin position="50"/>
        <end position="72"/>
    </location>
</feature>
<dbReference type="AlphaFoldDB" id="A0A9K3E004"/>
<evidence type="ECO:0000313" key="3">
    <source>
        <dbReference type="EMBL" id="KAF5764437.1"/>
    </source>
</evidence>
<dbReference type="PANTHER" id="PTHR24177:SF362">
    <property type="entry name" value="ANKYRIN REPEAT-CONTAINING DOMAIN, PGG DOMAIN PROTEIN-RELATED"/>
    <property type="match status" value="1"/>
</dbReference>
<gene>
    <name evidence="3" type="ORF">HanXRQr2_Chr15g0692031</name>
</gene>
<dbReference type="Proteomes" id="UP000215914">
    <property type="component" value="Unassembled WGS sequence"/>
</dbReference>
<keyword evidence="1" id="KW-0812">Transmembrane</keyword>
<evidence type="ECO:0000313" key="4">
    <source>
        <dbReference type="Proteomes" id="UP000215914"/>
    </source>
</evidence>
<dbReference type="PANTHER" id="PTHR24177">
    <property type="entry name" value="CASKIN"/>
    <property type="match status" value="1"/>
</dbReference>
<proteinExistence type="predicted"/>
<organism evidence="3 4">
    <name type="scientific">Helianthus annuus</name>
    <name type="common">Common sunflower</name>
    <dbReference type="NCBI Taxonomy" id="4232"/>
    <lineage>
        <taxon>Eukaryota</taxon>
        <taxon>Viridiplantae</taxon>
        <taxon>Streptophyta</taxon>
        <taxon>Embryophyta</taxon>
        <taxon>Tracheophyta</taxon>
        <taxon>Spermatophyta</taxon>
        <taxon>Magnoliopsida</taxon>
        <taxon>eudicotyledons</taxon>
        <taxon>Gunneridae</taxon>
        <taxon>Pentapetalae</taxon>
        <taxon>asterids</taxon>
        <taxon>campanulids</taxon>
        <taxon>Asterales</taxon>
        <taxon>Asteraceae</taxon>
        <taxon>Asteroideae</taxon>
        <taxon>Heliantheae alliance</taxon>
        <taxon>Heliantheae</taxon>
        <taxon>Helianthus</taxon>
    </lineage>
</organism>
<keyword evidence="4" id="KW-1185">Reference proteome</keyword>
<dbReference type="Gramene" id="mRNA:HanXRQr2_Chr15g0692031">
    <property type="protein sequence ID" value="CDS:HanXRQr2_Chr15g0692031.1"/>
    <property type="gene ID" value="HanXRQr2_Chr15g0692031"/>
</dbReference>
<dbReference type="InterPro" id="IPR026961">
    <property type="entry name" value="PGG_dom"/>
</dbReference>
<comment type="caution">
    <text evidence="3">The sequence shown here is derived from an EMBL/GenBank/DDBJ whole genome shotgun (WGS) entry which is preliminary data.</text>
</comment>
<dbReference type="Pfam" id="PF13962">
    <property type="entry name" value="PGG"/>
    <property type="match status" value="1"/>
</dbReference>
<keyword evidence="1" id="KW-1133">Transmembrane helix</keyword>